<evidence type="ECO:0000313" key="1">
    <source>
        <dbReference type="EMBL" id="RQJ68771.1"/>
    </source>
</evidence>
<accession>A0A425AS94</accession>
<reference evidence="1 2" key="1">
    <citation type="submission" date="2017-09" db="EMBL/GenBank/DDBJ databases">
        <title>Phenotypic and genotypic characterization of Colombian isolates of Neisseria meningitidis recovered from invasive disease.</title>
        <authorList>
            <person name="Duarte C."/>
            <person name="Gabastou J.M."/>
            <person name="Moreno J."/>
        </authorList>
    </citation>
    <scope>NUCLEOTIDE SEQUENCE [LARGE SCALE GENOMIC DNA]</scope>
    <source>
        <strain evidence="1 2">INS-Nm1124</strain>
    </source>
</reference>
<organism evidence="1 2">
    <name type="scientific">Neisseria meningitidis</name>
    <dbReference type="NCBI Taxonomy" id="487"/>
    <lineage>
        <taxon>Bacteria</taxon>
        <taxon>Pseudomonadati</taxon>
        <taxon>Pseudomonadota</taxon>
        <taxon>Betaproteobacteria</taxon>
        <taxon>Neisseriales</taxon>
        <taxon>Neisseriaceae</taxon>
        <taxon>Neisseria</taxon>
    </lineage>
</organism>
<dbReference type="Proteomes" id="UP000283829">
    <property type="component" value="Unassembled WGS sequence"/>
</dbReference>
<protein>
    <submittedName>
        <fullName evidence="1">Uncharacterized protein</fullName>
    </submittedName>
</protein>
<comment type="caution">
    <text evidence="1">The sequence shown here is derived from an EMBL/GenBank/DDBJ whole genome shotgun (WGS) entry which is preliminary data.</text>
</comment>
<gene>
    <name evidence="1" type="ORF">COI09_00645</name>
</gene>
<sequence>MRQAFQTAFLKCVYLWCSKRSSESAASAKLKRGINEVKICLNLKGSLHPNPLSRGRGLGRGWQTEGLLGRHFQCAGCFYSGLTKIRTRRRSRRQYK</sequence>
<dbReference type="EMBL" id="NWXB01000001">
    <property type="protein sequence ID" value="RQJ68771.1"/>
    <property type="molecule type" value="Genomic_DNA"/>
</dbReference>
<proteinExistence type="predicted"/>
<name>A0A425AS94_NEIME</name>
<evidence type="ECO:0000313" key="2">
    <source>
        <dbReference type="Proteomes" id="UP000283829"/>
    </source>
</evidence>
<dbReference type="RefSeq" id="WP_002227658.1">
    <property type="nucleotide sequence ID" value="NZ_JAOXZL010000009.1"/>
</dbReference>
<dbReference type="AlphaFoldDB" id="A0A425AS94"/>